<dbReference type="SUPFAM" id="SSF143100">
    <property type="entry name" value="TTHA1013/TTHA0281-like"/>
    <property type="match status" value="1"/>
</dbReference>
<dbReference type="Proteomes" id="UP000241854">
    <property type="component" value="Plasmid pICON"/>
</dbReference>
<dbReference type="Gene3D" id="3.30.160.250">
    <property type="match status" value="1"/>
</dbReference>
<evidence type="ECO:0000313" key="2">
    <source>
        <dbReference type="Proteomes" id="UP000241854"/>
    </source>
</evidence>
<keyword evidence="1" id="KW-0614">Plasmid</keyword>
<geneLocation type="plasmid" evidence="2">
    <name>picon</name>
</geneLocation>
<dbReference type="EMBL" id="CP021643">
    <property type="protein sequence ID" value="AVX45052.1"/>
    <property type="molecule type" value="Genomic_DNA"/>
</dbReference>
<accession>A0A2R4P2Z7</accession>
<dbReference type="InterPro" id="IPR035069">
    <property type="entry name" value="TTHA1013/TTHA0281-like"/>
</dbReference>
<evidence type="ECO:0000313" key="1">
    <source>
        <dbReference type="EMBL" id="AVX45052.1"/>
    </source>
</evidence>
<name>A0A2R4P2Z7_9BACT</name>
<sequence length="87" mass="9491">MPELNSIAFFYGDGESKEEALAELEEAFKFTIETALADGIKIPEPIDENAKVRINLTIPKGVLNAIDAVTSNRSAWLSELARKALAI</sequence>
<proteinExistence type="predicted"/>
<evidence type="ECO:0008006" key="3">
    <source>
        <dbReference type="Google" id="ProtNLM"/>
    </source>
</evidence>
<gene>
    <name evidence="1" type="ORF">CCS77_2046</name>
</gene>
<dbReference type="AlphaFoldDB" id="A0A2R4P2Z7"/>
<organism evidence="1 2">
    <name type="scientific">Campylobacter concisus</name>
    <dbReference type="NCBI Taxonomy" id="199"/>
    <lineage>
        <taxon>Bacteria</taxon>
        <taxon>Pseudomonadati</taxon>
        <taxon>Campylobacterota</taxon>
        <taxon>Epsilonproteobacteria</taxon>
        <taxon>Campylobacterales</taxon>
        <taxon>Campylobacteraceae</taxon>
        <taxon>Campylobacter</taxon>
    </lineage>
</organism>
<reference evidence="1 2" key="1">
    <citation type="journal article" date="2018" name="Emerg. Microbes Infect.">
        <title>Genomic analysis of oral Campylobacter concisus strains identified a potential bacterial molecular marker associated with active Crohn's disease.</title>
        <authorList>
            <person name="Liu F."/>
            <person name="Ma R."/>
            <person name="Tay C.Y.A."/>
            <person name="Octavia S."/>
            <person name="Lan R."/>
            <person name="Chung H.K.L."/>
            <person name="Riordan S.M."/>
            <person name="Grimm M.C."/>
            <person name="Leong R.W."/>
            <person name="Tanaka M.M."/>
            <person name="Connor S."/>
            <person name="Zhang L."/>
        </authorList>
    </citation>
    <scope>NUCLEOTIDE SEQUENCE [LARGE SCALE GENOMIC DNA]</scope>
    <source>
        <strain evidence="1 2">P2CDO4</strain>
        <plasmid evidence="1">pICON</plasmid>
    </source>
</reference>
<protein>
    <recommendedName>
        <fullName evidence="3">HicB family protein</fullName>
    </recommendedName>
</protein>